<dbReference type="PROSITE" id="PS00816">
    <property type="entry name" value="AIPM_HOMOCIT_SYNTH_2"/>
    <property type="match status" value="1"/>
</dbReference>
<name>B9E2F6_CLOK1</name>
<dbReference type="PROSITE" id="PS00815">
    <property type="entry name" value="AIPM_HOMOCIT_SYNTH_1"/>
    <property type="match status" value="1"/>
</dbReference>
<reference evidence="5" key="1">
    <citation type="submission" date="2005-09" db="EMBL/GenBank/DDBJ databases">
        <title>Complete genome sequence of Clostridium kluyveri and comparative genomics of Clostridia species.</title>
        <authorList>
            <person name="Inui M."/>
            <person name="Nonaka H."/>
            <person name="Shinoda Y."/>
            <person name="Ikenaga Y."/>
            <person name="Abe M."/>
            <person name="Naito K."/>
            <person name="Vertes A.A."/>
            <person name="Yukawa H."/>
        </authorList>
    </citation>
    <scope>NUCLEOTIDE SEQUENCE [LARGE SCALE GENOMIC DNA]</scope>
    <source>
        <strain evidence="5">NBRC 12016</strain>
    </source>
</reference>
<dbReference type="Pfam" id="PF00682">
    <property type="entry name" value="HMGL-like"/>
    <property type="match status" value="1"/>
</dbReference>
<dbReference type="GO" id="GO:0019752">
    <property type="term" value="P:carboxylic acid metabolic process"/>
    <property type="evidence" value="ECO:0007669"/>
    <property type="project" value="InterPro"/>
</dbReference>
<feature type="domain" description="Pyruvate carboxyltransferase" evidence="3">
    <location>
        <begin position="13"/>
        <end position="265"/>
    </location>
</feature>
<dbReference type="GO" id="GO:0046912">
    <property type="term" value="F:acyltransferase activity, acyl groups converted into alkyl on transfer"/>
    <property type="evidence" value="ECO:0007669"/>
    <property type="project" value="InterPro"/>
</dbReference>
<dbReference type="PANTHER" id="PTHR42880">
    <property type="entry name" value="HOMOCITRATE SYNTHASE"/>
    <property type="match status" value="1"/>
</dbReference>
<proteinExistence type="inferred from homology"/>
<evidence type="ECO:0000256" key="2">
    <source>
        <dbReference type="RuleBase" id="RU003523"/>
    </source>
</evidence>
<dbReference type="Proteomes" id="UP000007969">
    <property type="component" value="Chromosome"/>
</dbReference>
<dbReference type="InterPro" id="IPR013785">
    <property type="entry name" value="Aldolase_TIM"/>
</dbReference>
<evidence type="ECO:0000256" key="1">
    <source>
        <dbReference type="ARBA" id="ARBA00022679"/>
    </source>
</evidence>
<evidence type="ECO:0000259" key="3">
    <source>
        <dbReference type="PROSITE" id="PS50991"/>
    </source>
</evidence>
<dbReference type="Gene3D" id="3.20.20.70">
    <property type="entry name" value="Aldolase class I"/>
    <property type="match status" value="1"/>
</dbReference>
<dbReference type="SUPFAM" id="SSF51569">
    <property type="entry name" value="Aldolase"/>
    <property type="match status" value="1"/>
</dbReference>
<dbReference type="PANTHER" id="PTHR42880:SF1">
    <property type="entry name" value="ISOPROPYLMALATE_HOMOCITRATE_CITRAMALATE SYNTHASE FAMILY PROTEIN"/>
    <property type="match status" value="1"/>
</dbReference>
<protein>
    <recommendedName>
        <fullName evidence="3">Pyruvate carboxyltransferase domain-containing protein</fullName>
    </recommendedName>
</protein>
<dbReference type="PROSITE" id="PS50991">
    <property type="entry name" value="PYR_CT"/>
    <property type="match status" value="1"/>
</dbReference>
<evidence type="ECO:0000313" key="5">
    <source>
        <dbReference type="Proteomes" id="UP000007969"/>
    </source>
</evidence>
<comment type="similarity">
    <text evidence="2">Belongs to the alpha-IPM synthase/homocitrate synthase family.</text>
</comment>
<accession>B9E2F6</accession>
<organism evidence="4 5">
    <name type="scientific">Clostridium kluyveri (strain NBRC 12016)</name>
    <dbReference type="NCBI Taxonomy" id="583346"/>
    <lineage>
        <taxon>Bacteria</taxon>
        <taxon>Bacillati</taxon>
        <taxon>Bacillota</taxon>
        <taxon>Clostridia</taxon>
        <taxon>Eubacteriales</taxon>
        <taxon>Clostridiaceae</taxon>
        <taxon>Clostridium</taxon>
    </lineage>
</organism>
<gene>
    <name evidence="4" type="ordered locus">CKR_1630</name>
</gene>
<dbReference type="InterPro" id="IPR002034">
    <property type="entry name" value="AIPM/Hcit_synth_CS"/>
</dbReference>
<evidence type="ECO:0000313" key="4">
    <source>
        <dbReference type="EMBL" id="BAH06681.1"/>
    </source>
</evidence>
<dbReference type="InterPro" id="IPR000891">
    <property type="entry name" value="PYR_CT"/>
</dbReference>
<dbReference type="HOGENOM" id="CLU_022158_4_1_9"/>
<dbReference type="EMBL" id="AP009049">
    <property type="protein sequence ID" value="BAH06681.1"/>
    <property type="molecule type" value="Genomic_DNA"/>
</dbReference>
<sequence length="279" mass="30813">MCIEKEGGCKLNVNIVDTTLRDGEQKACVALGIKEKVEIAKIINDMGITQIEAGIASMGGDEKASIKKIVNLNLNSKISSWNRMNIDDINHSIDCGVDIIHISIPSSDLQIKSKLGKDRNWVVNTIKKCIDYTLGKGYEISVGLEDASRADINFLVELCETVFQMGVERVRYADTVGILYPGKIFYHINKLRQEVPVEVEVHTHNDFGMALANSLAAVEAGAAFVDCTVTGIGERAGNCDFVKFAKVLYMLEGNTVSCRDFDDLMEMEQQIKDIIKLSE</sequence>
<keyword evidence="1 2" id="KW-0808">Transferase</keyword>
<dbReference type="AlphaFoldDB" id="B9E2F6"/>
<dbReference type="KEGG" id="ckr:CKR_1630"/>